<dbReference type="Gene3D" id="3.30.1380.10">
    <property type="match status" value="1"/>
</dbReference>
<dbReference type="EC" id="3.4.17.-" evidence="4"/>
<sequence>MSKEQQRTRKNQKKRKRTILIGFLFIICVTGVGFFVKEKQKSENHGLQTTSSKTVAASKKTTQTEEKKETKRTASETFLKQVDLQSWQLQLVGPDHKISAPIDEATTLENVGSFQMNKAIVTSFEELEAAAQAAGYPLVIVSAYRSVAYQEQVLNAAIQQKMANGMTYDEALADAKKTMTEPGYSEHHTGLAIDVVDQYWYNNYTPELLHSNFGQTEGGKWLAANVANYGFIIRYPEGKEALTKIEYEPWHIRYVGKENAIYMTKHQLTLEEFLEKAKKEQQK</sequence>
<evidence type="ECO:0000259" key="3">
    <source>
        <dbReference type="Pfam" id="PF02557"/>
    </source>
</evidence>
<protein>
    <submittedName>
        <fullName evidence="4">M15 family metallopeptidase</fullName>
        <ecNumber evidence="4">3.4.17.-</ecNumber>
    </submittedName>
</protein>
<proteinExistence type="predicted"/>
<comment type="caution">
    <text evidence="4">The sequence shown here is derived from an EMBL/GenBank/DDBJ whole genome shotgun (WGS) entry which is preliminary data.</text>
</comment>
<keyword evidence="4" id="KW-0645">Protease</keyword>
<dbReference type="InterPro" id="IPR009045">
    <property type="entry name" value="Zn_M74/Hedgehog-like"/>
</dbReference>
<dbReference type="GO" id="GO:0004180">
    <property type="term" value="F:carboxypeptidase activity"/>
    <property type="evidence" value="ECO:0007669"/>
    <property type="project" value="UniProtKB-KW"/>
</dbReference>
<evidence type="ECO:0000256" key="1">
    <source>
        <dbReference type="SAM" id="MobiDB-lite"/>
    </source>
</evidence>
<evidence type="ECO:0000313" key="5">
    <source>
        <dbReference type="Proteomes" id="UP001597427"/>
    </source>
</evidence>
<keyword evidence="2" id="KW-0812">Transmembrane</keyword>
<keyword evidence="5" id="KW-1185">Reference proteome</keyword>
<keyword evidence="4" id="KW-0378">Hydrolase</keyword>
<feature type="compositionally biased region" description="Basic and acidic residues" evidence="1">
    <location>
        <begin position="62"/>
        <end position="73"/>
    </location>
</feature>
<dbReference type="InterPro" id="IPR052179">
    <property type="entry name" value="DD-CPase-like"/>
</dbReference>
<dbReference type="CDD" id="cd14852">
    <property type="entry name" value="LD-carboxypeptidase"/>
    <property type="match status" value="1"/>
</dbReference>
<evidence type="ECO:0000256" key="2">
    <source>
        <dbReference type="SAM" id="Phobius"/>
    </source>
</evidence>
<dbReference type="InterPro" id="IPR058193">
    <property type="entry name" value="VanY/YodJ_core_dom"/>
</dbReference>
<accession>A0ABW5TJ86</accession>
<dbReference type="PANTHER" id="PTHR34385:SF1">
    <property type="entry name" value="PEPTIDOGLYCAN L-ALANYL-D-GLUTAMATE ENDOPEPTIDASE CWLK"/>
    <property type="match status" value="1"/>
</dbReference>
<keyword evidence="4" id="KW-0121">Carboxypeptidase</keyword>
<dbReference type="RefSeq" id="WP_379980919.1">
    <property type="nucleotide sequence ID" value="NZ_JBHUMO010000039.1"/>
</dbReference>
<feature type="domain" description="D-alanyl-D-alanine carboxypeptidase-like core" evidence="3">
    <location>
        <begin position="115"/>
        <end position="257"/>
    </location>
</feature>
<organism evidence="4 5">
    <name type="scientific">Enterococcus camelliae</name>
    <dbReference type="NCBI Taxonomy" id="453959"/>
    <lineage>
        <taxon>Bacteria</taxon>
        <taxon>Bacillati</taxon>
        <taxon>Bacillota</taxon>
        <taxon>Bacilli</taxon>
        <taxon>Lactobacillales</taxon>
        <taxon>Enterococcaceae</taxon>
        <taxon>Enterococcus</taxon>
    </lineage>
</organism>
<name>A0ABW5TJ86_9ENTE</name>
<evidence type="ECO:0000313" key="4">
    <source>
        <dbReference type="EMBL" id="MFD2728994.1"/>
    </source>
</evidence>
<dbReference type="PANTHER" id="PTHR34385">
    <property type="entry name" value="D-ALANYL-D-ALANINE CARBOXYPEPTIDASE"/>
    <property type="match status" value="1"/>
</dbReference>
<feature type="compositionally biased region" description="Polar residues" evidence="1">
    <location>
        <begin position="45"/>
        <end position="55"/>
    </location>
</feature>
<dbReference type="Proteomes" id="UP001597427">
    <property type="component" value="Unassembled WGS sequence"/>
</dbReference>
<dbReference type="InterPro" id="IPR003709">
    <property type="entry name" value="VanY-like_core_dom"/>
</dbReference>
<feature type="transmembrane region" description="Helical" evidence="2">
    <location>
        <begin position="20"/>
        <end position="36"/>
    </location>
</feature>
<dbReference type="Pfam" id="PF02557">
    <property type="entry name" value="VanY"/>
    <property type="match status" value="1"/>
</dbReference>
<reference evidence="5" key="1">
    <citation type="journal article" date="2019" name="Int. J. Syst. Evol. Microbiol.">
        <title>The Global Catalogue of Microorganisms (GCM) 10K type strain sequencing project: providing services to taxonomists for standard genome sequencing and annotation.</title>
        <authorList>
            <consortium name="The Broad Institute Genomics Platform"/>
            <consortium name="The Broad Institute Genome Sequencing Center for Infectious Disease"/>
            <person name="Wu L."/>
            <person name="Ma J."/>
        </authorList>
    </citation>
    <scope>NUCLEOTIDE SEQUENCE [LARGE SCALE GENOMIC DNA]</scope>
    <source>
        <strain evidence="5">TISTR 932</strain>
    </source>
</reference>
<gene>
    <name evidence="4" type="ORF">ACFSR0_06115</name>
</gene>
<dbReference type="SUPFAM" id="SSF55166">
    <property type="entry name" value="Hedgehog/DD-peptidase"/>
    <property type="match status" value="1"/>
</dbReference>
<keyword evidence="2" id="KW-1133">Transmembrane helix</keyword>
<feature type="region of interest" description="Disordered" evidence="1">
    <location>
        <begin position="43"/>
        <end position="73"/>
    </location>
</feature>
<keyword evidence="2" id="KW-0472">Membrane</keyword>
<dbReference type="EMBL" id="JBHUMO010000039">
    <property type="protein sequence ID" value="MFD2728994.1"/>
    <property type="molecule type" value="Genomic_DNA"/>
</dbReference>